<evidence type="ECO:0000313" key="1">
    <source>
        <dbReference type="EMBL" id="WAA11163.1"/>
    </source>
</evidence>
<dbReference type="AlphaFoldDB" id="A0A9E8RXH1"/>
<proteinExistence type="predicted"/>
<sequence>MESPTPSNQSYNNLPKKIDGGVPIHLGEDIAHNVFLGVGLTLISKVQHPLVKNKINHIFSQVCPLKTNPFATYFETNERE</sequence>
<protein>
    <submittedName>
        <fullName evidence="1">Uncharacterized protein</fullName>
    </submittedName>
</protein>
<accession>A0A9E8RXH1</accession>
<reference evidence="1" key="1">
    <citation type="submission" date="2022-09" db="EMBL/GenBank/DDBJ databases">
        <title>Complete Genomes of Fervidibacillus albus and Fervidibacillus halotolerans isolated from tidal flat sediments.</title>
        <authorList>
            <person name="Kwon K.K."/>
            <person name="Yang S.-H."/>
            <person name="Park M.J."/>
            <person name="Oh H.-M."/>
        </authorList>
    </citation>
    <scope>NUCLEOTIDE SEQUENCE</scope>
    <source>
        <strain evidence="1">MEBiC13591</strain>
    </source>
</reference>
<keyword evidence="2" id="KW-1185">Reference proteome</keyword>
<dbReference type="EMBL" id="CP106878">
    <property type="protein sequence ID" value="WAA11163.1"/>
    <property type="molecule type" value="Genomic_DNA"/>
</dbReference>
<dbReference type="KEGG" id="faf:OE104_07690"/>
<evidence type="ECO:0000313" key="2">
    <source>
        <dbReference type="Proteomes" id="UP001164718"/>
    </source>
</evidence>
<dbReference type="RefSeq" id="WP_275418987.1">
    <property type="nucleotide sequence ID" value="NZ_CP106878.1"/>
</dbReference>
<organism evidence="1 2">
    <name type="scientific">Fervidibacillus albus</name>
    <dbReference type="NCBI Taxonomy" id="2980026"/>
    <lineage>
        <taxon>Bacteria</taxon>
        <taxon>Bacillati</taxon>
        <taxon>Bacillota</taxon>
        <taxon>Bacilli</taxon>
        <taxon>Bacillales</taxon>
        <taxon>Bacillaceae</taxon>
        <taxon>Fervidibacillus</taxon>
    </lineage>
</organism>
<dbReference type="Proteomes" id="UP001164718">
    <property type="component" value="Chromosome"/>
</dbReference>
<gene>
    <name evidence="1" type="ORF">OE104_07690</name>
</gene>
<name>A0A9E8RXH1_9BACI</name>